<dbReference type="EMBL" id="JAMXFF010000055">
    <property type="protein sequence ID" value="MCT7969624.1"/>
    <property type="molecule type" value="Genomic_DNA"/>
</dbReference>
<keyword evidence="3" id="KW-1185">Reference proteome</keyword>
<dbReference type="SUPFAM" id="SSF50341">
    <property type="entry name" value="CheW-like"/>
    <property type="match status" value="1"/>
</dbReference>
<protein>
    <submittedName>
        <fullName evidence="2">Chemotaxis protein CheW</fullName>
    </submittedName>
</protein>
<proteinExistence type="predicted"/>
<organism evidence="2 3">
    <name type="scientific">Laspinema palackyanum D2a</name>
    <dbReference type="NCBI Taxonomy" id="2953684"/>
    <lineage>
        <taxon>Bacteria</taxon>
        <taxon>Bacillati</taxon>
        <taxon>Cyanobacteriota</taxon>
        <taxon>Cyanophyceae</taxon>
        <taxon>Oscillatoriophycideae</taxon>
        <taxon>Oscillatoriales</taxon>
        <taxon>Laspinemataceae</taxon>
        <taxon>Laspinema</taxon>
        <taxon>Laspinema palackyanum</taxon>
    </lineage>
</organism>
<dbReference type="InterPro" id="IPR039315">
    <property type="entry name" value="CheW"/>
</dbReference>
<dbReference type="Gene3D" id="2.40.50.180">
    <property type="entry name" value="CheA-289, Domain 4"/>
    <property type="match status" value="1"/>
</dbReference>
<feature type="domain" description="CheW-like" evidence="1">
    <location>
        <begin position="8"/>
        <end position="148"/>
    </location>
</feature>
<dbReference type="Pfam" id="PF01584">
    <property type="entry name" value="CheW"/>
    <property type="match status" value="1"/>
</dbReference>
<dbReference type="SMART" id="SM00260">
    <property type="entry name" value="CheW"/>
    <property type="match status" value="1"/>
</dbReference>
<evidence type="ECO:0000313" key="3">
    <source>
        <dbReference type="Proteomes" id="UP001525890"/>
    </source>
</evidence>
<dbReference type="InterPro" id="IPR002545">
    <property type="entry name" value="CheW-lke_dom"/>
</dbReference>
<dbReference type="Proteomes" id="UP001525890">
    <property type="component" value="Unassembled WGS sequence"/>
</dbReference>
<dbReference type="PROSITE" id="PS50851">
    <property type="entry name" value="CHEW"/>
    <property type="match status" value="1"/>
</dbReference>
<name>A0ABT2MXZ1_9CYAN</name>
<evidence type="ECO:0000313" key="2">
    <source>
        <dbReference type="EMBL" id="MCT7969624.1"/>
    </source>
</evidence>
<accession>A0ABT2MXZ1</accession>
<comment type="caution">
    <text evidence="2">The sequence shown here is derived from an EMBL/GenBank/DDBJ whole genome shotgun (WGS) entry which is preliminary data.</text>
</comment>
<gene>
    <name evidence="2" type="ORF">NG799_25250</name>
</gene>
<dbReference type="InterPro" id="IPR036061">
    <property type="entry name" value="CheW-like_dom_sf"/>
</dbReference>
<reference evidence="2 3" key="1">
    <citation type="journal article" date="2022" name="Front. Microbiol.">
        <title>High genomic differentiation and limited gene flow indicate recent cryptic speciation within the genus Laspinema (cyanobacteria).</title>
        <authorList>
            <person name="Stanojkovic A."/>
            <person name="Skoupy S."/>
            <person name="Skaloud P."/>
            <person name="Dvorak P."/>
        </authorList>
    </citation>
    <scope>NUCLEOTIDE SEQUENCE [LARGE SCALE GENOMIC DNA]</scope>
    <source>
        <strain evidence="2 3">D2a</strain>
    </source>
</reference>
<dbReference type="Gene3D" id="2.30.30.40">
    <property type="entry name" value="SH3 Domains"/>
    <property type="match status" value="1"/>
</dbReference>
<dbReference type="PANTHER" id="PTHR22617">
    <property type="entry name" value="CHEMOTAXIS SENSOR HISTIDINE KINASE-RELATED"/>
    <property type="match status" value="1"/>
</dbReference>
<dbReference type="PANTHER" id="PTHR22617:SF23">
    <property type="entry name" value="CHEMOTAXIS PROTEIN CHEW"/>
    <property type="match status" value="1"/>
</dbReference>
<evidence type="ECO:0000259" key="1">
    <source>
        <dbReference type="PROSITE" id="PS50851"/>
    </source>
</evidence>
<dbReference type="RefSeq" id="WP_368009074.1">
    <property type="nucleotide sequence ID" value="NZ_JAMXFF010000055.1"/>
</dbReference>
<sequence>MTHPPNPNSTFIFFELAHTTYAIPSPIVQQMEMIDHITPVPKTQPFVEGVVFSRGQVIPVVNLRVKFGLEKIPYNCSTRLIVIHINQRTIGLIVDTAREFVCVPPESIQPPPEEMPGWTSRYLSGIATLKDRVILLLNVDQLLNQSPSIEPLTQHPI</sequence>